<sequence>MRSQLKLVVGILGVLFFASCAFAQVTLNFWTPFTGPDGPYMEKLVNKFNEEHQGKIQVVFQVVPGGIEFNTNLALAISSKTAPEVVAIRRVDLVRFITSMRSFTKEELSKYGIDLADFVPGPLQGVLIDDNTVCGLPLDAFCLGFYYNADHFTAAGLDPNNPPANRESFIDAAQKLTKDLNGDGTIDQWGWFSFGGYTLRYVWQWYTLLFQNRGQILTEDRKKAAFNNEAGIDALAFYVDLIHKYGVAPKEPSDPEPAFASGVLSMHFNGPWMLNLFKQQGVNFKVAPIPVLGQVPGVWGSSHILAIPAVAVEDPAKLEAAVTFVKWLSEHSMEWAAAGQIPARLSILNNPRFKEALPEQYVFSTQLPYFQSPPDIVALAEIETELISCMESAFLGQKTPAEAIAEAAAAVDEILAEQE</sequence>
<dbReference type="InterPro" id="IPR006059">
    <property type="entry name" value="SBP"/>
</dbReference>
<dbReference type="PANTHER" id="PTHR43649">
    <property type="entry name" value="ARABINOSE-BINDING PROTEIN-RELATED"/>
    <property type="match status" value="1"/>
</dbReference>
<evidence type="ECO:0000313" key="4">
    <source>
        <dbReference type="EMBL" id="HGY39189.1"/>
    </source>
</evidence>
<dbReference type="PANTHER" id="PTHR43649:SF12">
    <property type="entry name" value="DIACETYLCHITOBIOSE BINDING PROTEIN DASA"/>
    <property type="match status" value="1"/>
</dbReference>
<dbReference type="InterPro" id="IPR050490">
    <property type="entry name" value="Bact_solute-bd_prot1"/>
</dbReference>
<name>A0A7V4TH45_9BACT</name>
<accession>A0A7V4TH45</accession>
<protein>
    <submittedName>
        <fullName evidence="4">ABC transporter substrate-binding protein</fullName>
    </submittedName>
</protein>
<evidence type="ECO:0000256" key="1">
    <source>
        <dbReference type="ARBA" id="ARBA00004418"/>
    </source>
</evidence>
<dbReference type="EMBL" id="DTIY01000033">
    <property type="protein sequence ID" value="HGY39189.1"/>
    <property type="molecule type" value="Genomic_DNA"/>
</dbReference>
<organism evidence="4">
    <name type="scientific">Candidatus Caldatribacterium saccharofermentans</name>
    <dbReference type="NCBI Taxonomy" id="1454753"/>
    <lineage>
        <taxon>Bacteria</taxon>
        <taxon>Pseudomonadati</taxon>
        <taxon>Atribacterota</taxon>
        <taxon>Atribacteria</taxon>
        <taxon>Atribacterales</taxon>
        <taxon>Candidatus Caldatribacteriaceae</taxon>
        <taxon>Candidatus Caldatribacterium</taxon>
    </lineage>
</organism>
<dbReference type="CDD" id="cd14748">
    <property type="entry name" value="PBP2_UgpB"/>
    <property type="match status" value="1"/>
</dbReference>
<dbReference type="Gene3D" id="3.40.190.10">
    <property type="entry name" value="Periplasmic binding protein-like II"/>
    <property type="match status" value="1"/>
</dbReference>
<reference evidence="4" key="1">
    <citation type="journal article" date="2020" name="mSystems">
        <title>Genome- and Community-Level Interaction Insights into Carbon Utilization and Element Cycling Functions of Hydrothermarchaeota in Hydrothermal Sediment.</title>
        <authorList>
            <person name="Zhou Z."/>
            <person name="Liu Y."/>
            <person name="Xu W."/>
            <person name="Pan J."/>
            <person name="Luo Z.H."/>
            <person name="Li M."/>
        </authorList>
    </citation>
    <scope>NUCLEOTIDE SEQUENCE [LARGE SCALE GENOMIC DNA]</scope>
    <source>
        <strain evidence="4">SpSt-82</strain>
    </source>
</reference>
<dbReference type="AlphaFoldDB" id="A0A7V4TH45"/>
<comment type="subcellular location">
    <subcellularLocation>
        <location evidence="1">Periplasm</location>
    </subcellularLocation>
</comment>
<dbReference type="RefSeq" id="WP_427366575.1">
    <property type="nucleotide sequence ID" value="NZ_CP187957.1"/>
</dbReference>
<keyword evidence="3" id="KW-0732">Signal</keyword>
<feature type="chain" id="PRO_5031041776" evidence="3">
    <location>
        <begin position="24"/>
        <end position="419"/>
    </location>
</feature>
<dbReference type="GO" id="GO:0042597">
    <property type="term" value="C:periplasmic space"/>
    <property type="evidence" value="ECO:0007669"/>
    <property type="project" value="UniProtKB-SubCell"/>
</dbReference>
<proteinExistence type="inferred from homology"/>
<feature type="signal peptide" evidence="3">
    <location>
        <begin position="1"/>
        <end position="23"/>
    </location>
</feature>
<dbReference type="SUPFAM" id="SSF53850">
    <property type="entry name" value="Periplasmic binding protein-like II"/>
    <property type="match status" value="1"/>
</dbReference>
<gene>
    <name evidence="4" type="ORF">ENW11_05215</name>
</gene>
<comment type="similarity">
    <text evidence="2">Belongs to the bacterial solute-binding protein 1 family.</text>
</comment>
<dbReference type="PROSITE" id="PS51257">
    <property type="entry name" value="PROKAR_LIPOPROTEIN"/>
    <property type="match status" value="1"/>
</dbReference>
<evidence type="ECO:0000256" key="3">
    <source>
        <dbReference type="SAM" id="SignalP"/>
    </source>
</evidence>
<comment type="caution">
    <text evidence="4">The sequence shown here is derived from an EMBL/GenBank/DDBJ whole genome shotgun (WGS) entry which is preliminary data.</text>
</comment>
<evidence type="ECO:0000256" key="2">
    <source>
        <dbReference type="ARBA" id="ARBA00008520"/>
    </source>
</evidence>
<dbReference type="Pfam" id="PF01547">
    <property type="entry name" value="SBP_bac_1"/>
    <property type="match status" value="1"/>
</dbReference>